<evidence type="ECO:0000313" key="2">
    <source>
        <dbReference type="Proteomes" id="UP000009236"/>
    </source>
</evidence>
<dbReference type="HOGENOM" id="CLU_052626_3_1_11"/>
<dbReference type="RefSeq" id="WP_013837569.1">
    <property type="nucleotide sequence ID" value="NC_015588.1"/>
</dbReference>
<dbReference type="AlphaFoldDB" id="F6FTI1"/>
<protein>
    <recommendedName>
        <fullName evidence="3">DUF559 domain-containing protein</fullName>
    </recommendedName>
</protein>
<dbReference type="Proteomes" id="UP000009236">
    <property type="component" value="Chromosome"/>
</dbReference>
<dbReference type="EMBL" id="CP002810">
    <property type="protein sequence ID" value="AEG43174.1"/>
    <property type="molecule type" value="Genomic_DNA"/>
</dbReference>
<name>F6FTI1_ISOV2</name>
<dbReference type="eggNOG" id="COG5340">
    <property type="taxonomic scope" value="Bacteria"/>
</dbReference>
<sequence>MGNKGSWQVMHDVGLRRLAARQAGIATRAQLRSLGIASWHVEEHVRAHRWRKVSRDLVALHTGPLDDAATLWTAVLGAEPPVAIGAWTGLRLHGLQGWERPGTHVVVPRGAKPWRPRGVVVHESRRFAPEDVTVVGDLPVHRVERCAVDAAAWQRSARTAVGLLAAVVQQRLSTPERLWEQLERVGKVRFHRLMRLSLHDIAGGADALSEIDFARLCRARSLPEPRRQERRRDARGRLRFLDAEWTLPGGRRLHVEIDGVGHMEVGRWYDDLMRDAELLPDERTVRLRFPAMAVRAEPERVVDVLARYLT</sequence>
<reference evidence="1 2" key="1">
    <citation type="submission" date="2011-05" db="EMBL/GenBank/DDBJ databases">
        <title>Complete sequence of Isoptericola variabilis 225.</title>
        <authorList>
            <consortium name="US DOE Joint Genome Institute"/>
            <person name="Lucas S."/>
            <person name="Han J."/>
            <person name="Lapidus A."/>
            <person name="Cheng J.-F."/>
            <person name="Goodwin L."/>
            <person name="Pitluck S."/>
            <person name="Peters L."/>
            <person name="Mikhailova N."/>
            <person name="Zeytun A."/>
            <person name="Han C."/>
            <person name="Tapia R."/>
            <person name="Land M."/>
            <person name="Hauser L."/>
            <person name="Kyrpides N."/>
            <person name="Ivanova N."/>
            <person name="Pagani I."/>
            <person name="Siebers A."/>
            <person name="Allgaier M."/>
            <person name="Thelen M."/>
            <person name="Hugenholtz P."/>
            <person name="Gladden J."/>
            <person name="Woyke T."/>
        </authorList>
    </citation>
    <scope>NUCLEOTIDE SEQUENCE [LARGE SCALE GENOMIC DNA]</scope>
    <source>
        <strain evidence="2">225</strain>
    </source>
</reference>
<evidence type="ECO:0000313" key="1">
    <source>
        <dbReference type="EMBL" id="AEG43174.1"/>
    </source>
</evidence>
<dbReference type="KEGG" id="iva:Isova_0377"/>
<proteinExistence type="predicted"/>
<keyword evidence="2" id="KW-1185">Reference proteome</keyword>
<evidence type="ECO:0008006" key="3">
    <source>
        <dbReference type="Google" id="ProtNLM"/>
    </source>
</evidence>
<dbReference type="STRING" id="743718.Isova_0377"/>
<gene>
    <name evidence="1" type="ordered locus">Isova_0377</name>
</gene>
<accession>F6FTI1</accession>
<organism evidence="2">
    <name type="scientific">Isoptericola variabilis (strain 225)</name>
    <dbReference type="NCBI Taxonomy" id="743718"/>
    <lineage>
        <taxon>Bacteria</taxon>
        <taxon>Bacillati</taxon>
        <taxon>Actinomycetota</taxon>
        <taxon>Actinomycetes</taxon>
        <taxon>Micrococcales</taxon>
        <taxon>Promicromonosporaceae</taxon>
        <taxon>Isoptericola</taxon>
    </lineage>
</organism>